<dbReference type="Proteomes" id="UP000034883">
    <property type="component" value="Chromosome"/>
</dbReference>
<evidence type="ECO:0000313" key="2">
    <source>
        <dbReference type="Proteomes" id="UP000034883"/>
    </source>
</evidence>
<proteinExistence type="predicted"/>
<dbReference type="KEGG" id="samy:DB32_001995"/>
<dbReference type="STRING" id="927083.DB32_001995"/>
<evidence type="ECO:0000313" key="1">
    <source>
        <dbReference type="EMBL" id="AKF04846.1"/>
    </source>
</evidence>
<gene>
    <name evidence="1" type="ORF">DB32_001995</name>
</gene>
<dbReference type="AlphaFoldDB" id="A0A0F6W1I0"/>
<organism evidence="1 2">
    <name type="scientific">Sandaracinus amylolyticus</name>
    <dbReference type="NCBI Taxonomy" id="927083"/>
    <lineage>
        <taxon>Bacteria</taxon>
        <taxon>Pseudomonadati</taxon>
        <taxon>Myxococcota</taxon>
        <taxon>Polyangia</taxon>
        <taxon>Polyangiales</taxon>
        <taxon>Sandaracinaceae</taxon>
        <taxon>Sandaracinus</taxon>
    </lineage>
</organism>
<sequence length="206" mass="22739">MALLAGVAGAAQIITAMCVSANPLRYVDWNRPPRFVRDVSLDGIQRVVVANGGYRDSPRASELELPNLPLQSFPIWNAIVTVVDRRLFTVRERPPRNPGRQNRPYFIPLVIRAEAVPGGVRLEAREVHPLLRVNVLLGVACAVADVVTSMVALRWCVPVPMTTLLWASMTAIPLMARAVPPRDRDAMVEEVLDVVGALIREHASRE</sequence>
<name>A0A0F6W1I0_9BACT</name>
<accession>A0A0F6W1I0</accession>
<reference evidence="1 2" key="1">
    <citation type="submission" date="2015-03" db="EMBL/GenBank/DDBJ databases">
        <title>Genome assembly of Sandaracinus amylolyticus DSM 53668.</title>
        <authorList>
            <person name="Sharma G."/>
            <person name="Subramanian S."/>
        </authorList>
    </citation>
    <scope>NUCLEOTIDE SEQUENCE [LARGE SCALE GENOMIC DNA]</scope>
    <source>
        <strain evidence="1 2">DSM 53668</strain>
    </source>
</reference>
<protein>
    <submittedName>
        <fullName evidence="1">Uncharacterized protein</fullName>
    </submittedName>
</protein>
<dbReference type="EMBL" id="CP011125">
    <property type="protein sequence ID" value="AKF04846.1"/>
    <property type="molecule type" value="Genomic_DNA"/>
</dbReference>
<keyword evidence="2" id="KW-1185">Reference proteome</keyword>